<dbReference type="GO" id="GO:0016491">
    <property type="term" value="F:oxidoreductase activity"/>
    <property type="evidence" value="ECO:0007669"/>
    <property type="project" value="InterPro"/>
</dbReference>
<dbReference type="InterPro" id="IPR016162">
    <property type="entry name" value="Ald_DH_N"/>
</dbReference>
<keyword evidence="2" id="KW-1185">Reference proteome</keyword>
<dbReference type="Proteomes" id="UP001431783">
    <property type="component" value="Unassembled WGS sequence"/>
</dbReference>
<dbReference type="AlphaFoldDB" id="A0AAW1TS71"/>
<accession>A0AAW1TS71</accession>
<gene>
    <name evidence="1" type="ORF">WA026_002682</name>
</gene>
<evidence type="ECO:0000313" key="2">
    <source>
        <dbReference type="Proteomes" id="UP001431783"/>
    </source>
</evidence>
<organism evidence="1 2">
    <name type="scientific">Henosepilachna vigintioctopunctata</name>
    <dbReference type="NCBI Taxonomy" id="420089"/>
    <lineage>
        <taxon>Eukaryota</taxon>
        <taxon>Metazoa</taxon>
        <taxon>Ecdysozoa</taxon>
        <taxon>Arthropoda</taxon>
        <taxon>Hexapoda</taxon>
        <taxon>Insecta</taxon>
        <taxon>Pterygota</taxon>
        <taxon>Neoptera</taxon>
        <taxon>Endopterygota</taxon>
        <taxon>Coleoptera</taxon>
        <taxon>Polyphaga</taxon>
        <taxon>Cucujiformia</taxon>
        <taxon>Coccinelloidea</taxon>
        <taxon>Coccinellidae</taxon>
        <taxon>Epilachninae</taxon>
        <taxon>Epilachnini</taxon>
        <taxon>Henosepilachna</taxon>
    </lineage>
</organism>
<dbReference type="Gene3D" id="3.40.605.10">
    <property type="entry name" value="Aldehyde Dehydrogenase, Chain A, domain 1"/>
    <property type="match status" value="1"/>
</dbReference>
<reference evidence="1 2" key="1">
    <citation type="submission" date="2023-03" db="EMBL/GenBank/DDBJ databases">
        <title>Genome insight into feeding habits of ladybird beetles.</title>
        <authorList>
            <person name="Li H.-S."/>
            <person name="Huang Y.-H."/>
            <person name="Pang H."/>
        </authorList>
    </citation>
    <scope>NUCLEOTIDE SEQUENCE [LARGE SCALE GENOMIC DNA]</scope>
    <source>
        <strain evidence="1">SYSU_2023b</strain>
        <tissue evidence="1">Whole body</tissue>
    </source>
</reference>
<proteinExistence type="predicted"/>
<name>A0AAW1TS71_9CUCU</name>
<dbReference type="PANTHER" id="PTHR14516">
    <property type="entry name" value="1-PYRROLINE-5-CARBOXYLATE DEHYDROGENASE FAMILY MEMBER"/>
    <property type="match status" value="1"/>
</dbReference>
<evidence type="ECO:0000313" key="1">
    <source>
        <dbReference type="EMBL" id="KAK9874332.1"/>
    </source>
</evidence>
<dbReference type="EMBL" id="JARQZJ010000031">
    <property type="protein sequence ID" value="KAK9874332.1"/>
    <property type="molecule type" value="Genomic_DNA"/>
</dbReference>
<dbReference type="PANTHER" id="PTHR14516:SF6">
    <property type="entry name" value="MULTIFUNCTIONAL FUSION PROTEIN"/>
    <property type="match status" value="1"/>
</dbReference>
<sequence>MLSIFKQTTNLQRSLCRCYASVVELDKVPDFPQANEPILGYLKNSSERKELEEAIKNISSHVEEVPLVIGDKEYKTDNVRYQVMPHNHKHKIAKFYYADKNF</sequence>
<comment type="caution">
    <text evidence="1">The sequence shown here is derived from an EMBL/GenBank/DDBJ whole genome shotgun (WGS) entry which is preliminary data.</text>
</comment>
<protein>
    <submittedName>
        <fullName evidence="1">Uncharacterized protein</fullName>
    </submittedName>
</protein>